<sequence>MEQITDVLAGLLTGLNSRELMANGRLEIFANSDNTSFNAFAQAHRVAQAQQWNAPYSKSTPNAIKVNVTAEREDYVPDSSRGGSMVFDRKSESLPV</sequence>
<dbReference type="OrthoDB" id="2747775at2759"/>
<evidence type="ECO:0000313" key="3">
    <source>
        <dbReference type="Proteomes" id="UP000184267"/>
    </source>
</evidence>
<evidence type="ECO:0000256" key="1">
    <source>
        <dbReference type="SAM" id="MobiDB-lite"/>
    </source>
</evidence>
<gene>
    <name evidence="2" type="ORF">TRAPUB_1359</name>
</gene>
<reference evidence="2 3" key="1">
    <citation type="submission" date="2016-10" db="EMBL/GenBank/DDBJ databases">
        <title>Genome sequence of the basidiomycete white-rot fungus Trametes pubescens.</title>
        <authorList>
            <person name="Makela M.R."/>
            <person name="Granchi Z."/>
            <person name="Peng M."/>
            <person name="De Vries R.P."/>
            <person name="Grigoriev I."/>
            <person name="Riley R."/>
            <person name="Hilden K."/>
        </authorList>
    </citation>
    <scope>NUCLEOTIDE SEQUENCE [LARGE SCALE GENOMIC DNA]</scope>
    <source>
        <strain evidence="2 3">FBCC735</strain>
    </source>
</reference>
<proteinExistence type="predicted"/>
<protein>
    <submittedName>
        <fullName evidence="2">Uncharacterized protein</fullName>
    </submittedName>
</protein>
<dbReference type="AlphaFoldDB" id="A0A1M2VJM4"/>
<comment type="caution">
    <text evidence="2">The sequence shown here is derived from an EMBL/GenBank/DDBJ whole genome shotgun (WGS) entry which is preliminary data.</text>
</comment>
<feature type="compositionally biased region" description="Basic and acidic residues" evidence="1">
    <location>
        <begin position="87"/>
        <end position="96"/>
    </location>
</feature>
<feature type="region of interest" description="Disordered" evidence="1">
    <location>
        <begin position="75"/>
        <end position="96"/>
    </location>
</feature>
<evidence type="ECO:0000313" key="2">
    <source>
        <dbReference type="EMBL" id="OJT07767.1"/>
    </source>
</evidence>
<organism evidence="2 3">
    <name type="scientific">Trametes pubescens</name>
    <name type="common">White-rot fungus</name>
    <dbReference type="NCBI Taxonomy" id="154538"/>
    <lineage>
        <taxon>Eukaryota</taxon>
        <taxon>Fungi</taxon>
        <taxon>Dikarya</taxon>
        <taxon>Basidiomycota</taxon>
        <taxon>Agaricomycotina</taxon>
        <taxon>Agaricomycetes</taxon>
        <taxon>Polyporales</taxon>
        <taxon>Polyporaceae</taxon>
        <taxon>Trametes</taxon>
    </lineage>
</organism>
<accession>A0A1M2VJM4</accession>
<dbReference type="EMBL" id="MNAD01001129">
    <property type="protein sequence ID" value="OJT07767.1"/>
    <property type="molecule type" value="Genomic_DNA"/>
</dbReference>
<name>A0A1M2VJM4_TRAPU</name>
<keyword evidence="3" id="KW-1185">Reference proteome</keyword>
<dbReference type="Proteomes" id="UP000184267">
    <property type="component" value="Unassembled WGS sequence"/>
</dbReference>